<evidence type="ECO:0000256" key="2">
    <source>
        <dbReference type="ARBA" id="ARBA00022643"/>
    </source>
</evidence>
<dbReference type="EMBL" id="AZHX01003006">
    <property type="protein sequence ID" value="ETW92230.1"/>
    <property type="molecule type" value="Genomic_DNA"/>
</dbReference>
<keyword evidence="3" id="KW-0560">Oxidoreductase</keyword>
<evidence type="ECO:0000256" key="3">
    <source>
        <dbReference type="ARBA" id="ARBA00023002"/>
    </source>
</evidence>
<comment type="caution">
    <text evidence="6">The sequence shown here is derived from an EMBL/GenBank/DDBJ whole genome shotgun (WGS) entry which is preliminary data.</text>
</comment>
<dbReference type="AlphaFoldDB" id="W4L3I2"/>
<keyword evidence="2" id="KW-0288">FMN</keyword>
<dbReference type="InterPro" id="IPR011251">
    <property type="entry name" value="Luciferase-like_dom"/>
</dbReference>
<dbReference type="GO" id="GO:0008726">
    <property type="term" value="F:alkanesulfonate monooxygenase activity"/>
    <property type="evidence" value="ECO:0007669"/>
    <property type="project" value="TreeGrafter"/>
</dbReference>
<name>W4L3I2_9BACT</name>
<organism evidence="6 7">
    <name type="scientific">Candidatus Entotheonella gemina</name>
    <dbReference type="NCBI Taxonomy" id="1429439"/>
    <lineage>
        <taxon>Bacteria</taxon>
        <taxon>Pseudomonadati</taxon>
        <taxon>Nitrospinota/Tectimicrobiota group</taxon>
        <taxon>Candidatus Tectimicrobiota</taxon>
        <taxon>Candidatus Entotheonellia</taxon>
        <taxon>Candidatus Entotheonellales</taxon>
        <taxon>Candidatus Entotheonellaceae</taxon>
        <taxon>Candidatus Entotheonella</taxon>
    </lineage>
</organism>
<dbReference type="PANTHER" id="PTHR42847:SF4">
    <property type="entry name" value="ALKANESULFONATE MONOOXYGENASE-RELATED"/>
    <property type="match status" value="1"/>
</dbReference>
<evidence type="ECO:0000259" key="5">
    <source>
        <dbReference type="Pfam" id="PF00296"/>
    </source>
</evidence>
<dbReference type="SUPFAM" id="SSF51679">
    <property type="entry name" value="Bacterial luciferase-like"/>
    <property type="match status" value="1"/>
</dbReference>
<dbReference type="Proteomes" id="UP000019140">
    <property type="component" value="Unassembled WGS sequence"/>
</dbReference>
<dbReference type="InterPro" id="IPR050172">
    <property type="entry name" value="SsuD_RutA_monooxygenase"/>
</dbReference>
<proteinExistence type="predicted"/>
<feature type="non-terminal residue" evidence="6">
    <location>
        <position position="1"/>
    </location>
</feature>
<evidence type="ECO:0000313" key="7">
    <source>
        <dbReference type="Proteomes" id="UP000019140"/>
    </source>
</evidence>
<dbReference type="Gene3D" id="3.20.20.30">
    <property type="entry name" value="Luciferase-like domain"/>
    <property type="match status" value="1"/>
</dbReference>
<dbReference type="Pfam" id="PF00296">
    <property type="entry name" value="Bac_luciferase"/>
    <property type="match status" value="1"/>
</dbReference>
<accession>W4L3I2</accession>
<evidence type="ECO:0000256" key="4">
    <source>
        <dbReference type="ARBA" id="ARBA00023033"/>
    </source>
</evidence>
<dbReference type="GO" id="GO:0046306">
    <property type="term" value="P:alkanesulfonate catabolic process"/>
    <property type="evidence" value="ECO:0007669"/>
    <property type="project" value="TreeGrafter"/>
</dbReference>
<keyword evidence="1" id="KW-0285">Flavoprotein</keyword>
<feature type="domain" description="Luciferase-like" evidence="5">
    <location>
        <begin position="1"/>
        <end position="114"/>
    </location>
</feature>
<keyword evidence="4" id="KW-0503">Monooxygenase</keyword>
<keyword evidence="7" id="KW-1185">Reference proteome</keyword>
<dbReference type="HOGENOM" id="CLU_1520918_0_0_7"/>
<evidence type="ECO:0000313" key="6">
    <source>
        <dbReference type="EMBL" id="ETW92230.1"/>
    </source>
</evidence>
<protein>
    <recommendedName>
        <fullName evidence="5">Luciferase-like domain-containing protein</fullName>
    </recommendedName>
</protein>
<dbReference type="PANTHER" id="PTHR42847">
    <property type="entry name" value="ALKANESULFONATE MONOOXYGENASE"/>
    <property type="match status" value="1"/>
</dbReference>
<sequence>RLWTEPSVTFNGVHFQLNDISLGLRPYRESGIPLWIAGSVDNALRRTARLGDGWFPNPPSPQIFSEQSLALDSFIKEMGKAPEVLHRAVYTTLNINDDVTQAEQEMRTFIEGYYHTPFDVMAKRQSVCFGTANTCLEWIKDFMAAGAQTLVVRFGCPDQVGQLERFSEEIMPHVSA</sequence>
<evidence type="ECO:0000256" key="1">
    <source>
        <dbReference type="ARBA" id="ARBA00022630"/>
    </source>
</evidence>
<reference evidence="6 7" key="1">
    <citation type="journal article" date="2014" name="Nature">
        <title>An environmental bacterial taxon with a large and distinct metabolic repertoire.</title>
        <authorList>
            <person name="Wilson M.C."/>
            <person name="Mori T."/>
            <person name="Ruckert C."/>
            <person name="Uria A.R."/>
            <person name="Helf M.J."/>
            <person name="Takada K."/>
            <person name="Gernert C."/>
            <person name="Steffens U.A."/>
            <person name="Heycke N."/>
            <person name="Schmitt S."/>
            <person name="Rinke C."/>
            <person name="Helfrich E.J."/>
            <person name="Brachmann A.O."/>
            <person name="Gurgui C."/>
            <person name="Wakimoto T."/>
            <person name="Kracht M."/>
            <person name="Crusemann M."/>
            <person name="Hentschel U."/>
            <person name="Abe I."/>
            <person name="Matsunaga S."/>
            <person name="Kalinowski J."/>
            <person name="Takeyama H."/>
            <person name="Piel J."/>
        </authorList>
    </citation>
    <scope>NUCLEOTIDE SEQUENCE [LARGE SCALE GENOMIC DNA]</scope>
    <source>
        <strain evidence="7">TSY2</strain>
    </source>
</reference>
<dbReference type="InterPro" id="IPR036661">
    <property type="entry name" value="Luciferase-like_sf"/>
</dbReference>
<gene>
    <name evidence="6" type="ORF">ETSY2_54050</name>
</gene>